<evidence type="ECO:0000256" key="17">
    <source>
        <dbReference type="RuleBase" id="RU003750"/>
    </source>
</evidence>
<dbReference type="InterPro" id="IPR000462">
    <property type="entry name" value="CDP-OH_P_trans"/>
</dbReference>
<dbReference type="EMBL" id="CDMZ01003359">
    <property type="protein sequence ID" value="CEM46073.1"/>
    <property type="molecule type" value="Genomic_DNA"/>
</dbReference>
<evidence type="ECO:0000256" key="11">
    <source>
        <dbReference type="ARBA" id="ARBA00022989"/>
    </source>
</evidence>
<dbReference type="InterPro" id="IPR043130">
    <property type="entry name" value="CDP-OH_PTrfase_TM_dom"/>
</dbReference>
<feature type="transmembrane region" description="Helical" evidence="18">
    <location>
        <begin position="87"/>
        <end position="105"/>
    </location>
</feature>
<dbReference type="Pfam" id="PF01066">
    <property type="entry name" value="CDP-OH_P_transf"/>
    <property type="match status" value="1"/>
</dbReference>
<evidence type="ECO:0000256" key="9">
    <source>
        <dbReference type="ARBA" id="ARBA00022723"/>
    </source>
</evidence>
<dbReference type="PhylomeDB" id="A0A0G4HPB6"/>
<comment type="similarity">
    <text evidence="4 16 17">Belongs to the CDP-alcohol phosphatidyltransferase class-I family.</text>
</comment>
<dbReference type="PANTHER" id="PTHR15362:SF4">
    <property type="entry name" value="CDP-DIACYLGLYCEROL--INOSITOL 3-PHOSPHATIDYLTRANSFERASE"/>
    <property type="match status" value="1"/>
</dbReference>
<dbReference type="GO" id="GO:0005794">
    <property type="term" value="C:Golgi apparatus"/>
    <property type="evidence" value="ECO:0007669"/>
    <property type="project" value="TreeGrafter"/>
</dbReference>
<proteinExistence type="inferred from homology"/>
<dbReference type="GO" id="GO:0016020">
    <property type="term" value="C:membrane"/>
    <property type="evidence" value="ECO:0007669"/>
    <property type="project" value="UniProtKB-SubCell"/>
</dbReference>
<evidence type="ECO:0000256" key="2">
    <source>
        <dbReference type="ARBA" id="ARBA00001946"/>
    </source>
</evidence>
<dbReference type="VEuPathDB" id="CryptoDB:Cvel_29769"/>
<keyword evidence="6 16" id="KW-0444">Lipid biosynthesis</keyword>
<keyword evidence="11 18" id="KW-1133">Transmembrane helix</keyword>
<evidence type="ECO:0000256" key="8">
    <source>
        <dbReference type="ARBA" id="ARBA00022692"/>
    </source>
</evidence>
<feature type="transmembrane region" description="Helical" evidence="18">
    <location>
        <begin position="6"/>
        <end position="27"/>
    </location>
</feature>
<dbReference type="InterPro" id="IPR014387">
    <property type="entry name" value="CDP_diag_ino_3_P_euk"/>
</dbReference>
<evidence type="ECO:0000256" key="13">
    <source>
        <dbReference type="ARBA" id="ARBA00023136"/>
    </source>
</evidence>
<evidence type="ECO:0000256" key="10">
    <source>
        <dbReference type="ARBA" id="ARBA00022842"/>
    </source>
</evidence>
<dbReference type="EC" id="2.7.8.11" evidence="5 16"/>
<evidence type="ECO:0000256" key="18">
    <source>
        <dbReference type="SAM" id="Phobius"/>
    </source>
</evidence>
<evidence type="ECO:0000256" key="6">
    <source>
        <dbReference type="ARBA" id="ARBA00022516"/>
    </source>
</evidence>
<evidence type="ECO:0000256" key="5">
    <source>
        <dbReference type="ARBA" id="ARBA00013212"/>
    </source>
</evidence>
<dbReference type="Gene3D" id="1.20.120.1760">
    <property type="match status" value="1"/>
</dbReference>
<evidence type="ECO:0000256" key="1">
    <source>
        <dbReference type="ARBA" id="ARBA00001936"/>
    </source>
</evidence>
<keyword evidence="13 16" id="KW-0472">Membrane</keyword>
<evidence type="ECO:0000256" key="12">
    <source>
        <dbReference type="ARBA" id="ARBA00023098"/>
    </source>
</evidence>
<accession>A0A0G4HPB6</accession>
<keyword evidence="8 18" id="KW-0812">Transmembrane</keyword>
<dbReference type="GO" id="GO:0046872">
    <property type="term" value="F:metal ion binding"/>
    <property type="evidence" value="ECO:0007669"/>
    <property type="project" value="UniProtKB-KW"/>
</dbReference>
<keyword evidence="14 16" id="KW-0594">Phospholipid biosynthesis</keyword>
<sequence length="209" mass="23687">MNPVFFYVPNLIGYGRVVLCFCAYIVVFQSWQMFLVFYGLSQLLDAVDGWAARKLNQTSRFGAVLDQVTDRFSTAGLVVLVTMRYKAFYVAFISIIVLDFVSHWFHMYASVALGNESHKTIPSHKVILKFYYEGPGVMFVAHACNEIFFLTLMCISLAESTQPEVAGIMRWTSCIVAPIMFFKQLTNLLQLVDACSELAALDLKATKRR</sequence>
<feature type="transmembrane region" description="Helical" evidence="18">
    <location>
        <begin position="137"/>
        <end position="158"/>
    </location>
</feature>
<reference evidence="19" key="1">
    <citation type="submission" date="2014-11" db="EMBL/GenBank/DDBJ databases">
        <authorList>
            <person name="Otto D Thomas"/>
            <person name="Naeem Raeece"/>
        </authorList>
    </citation>
    <scope>NUCLEOTIDE SEQUENCE</scope>
</reference>
<dbReference type="PIRSF" id="PIRSF000848">
    <property type="entry name" value="CDP_diag_ino_3_P"/>
    <property type="match status" value="1"/>
</dbReference>
<evidence type="ECO:0000256" key="15">
    <source>
        <dbReference type="ARBA" id="ARBA00023264"/>
    </source>
</evidence>
<comment type="cofactor">
    <cofactor evidence="2">
        <name>Mg(2+)</name>
        <dbReference type="ChEBI" id="CHEBI:18420"/>
    </cofactor>
</comment>
<dbReference type="GO" id="GO:0006661">
    <property type="term" value="P:phosphatidylinositol biosynthetic process"/>
    <property type="evidence" value="ECO:0007669"/>
    <property type="project" value="TreeGrafter"/>
</dbReference>
<dbReference type="AlphaFoldDB" id="A0A0G4HPB6"/>
<comment type="catalytic activity">
    <reaction evidence="16">
        <text>a CDP-1,2-diacyl-sn-glycerol + myo-inositol = a 1,2-diacyl-sn-glycero-3-phospho-(1D-myo-inositol) + CMP + H(+)</text>
        <dbReference type="Rhea" id="RHEA:11580"/>
        <dbReference type="ChEBI" id="CHEBI:15378"/>
        <dbReference type="ChEBI" id="CHEBI:17268"/>
        <dbReference type="ChEBI" id="CHEBI:57880"/>
        <dbReference type="ChEBI" id="CHEBI:58332"/>
        <dbReference type="ChEBI" id="CHEBI:60377"/>
        <dbReference type="EC" id="2.7.8.11"/>
    </reaction>
</comment>
<name>A0A0G4HPB6_9ALVE</name>
<dbReference type="GO" id="GO:0003881">
    <property type="term" value="F:CDP-diacylglycerol-inositol 3-phosphatidyltransferase activity"/>
    <property type="evidence" value="ECO:0007669"/>
    <property type="project" value="UniProtKB-UniRule"/>
</dbReference>
<dbReference type="InterPro" id="IPR048254">
    <property type="entry name" value="CDP_ALCOHOL_P_TRANSF_CS"/>
</dbReference>
<evidence type="ECO:0000256" key="4">
    <source>
        <dbReference type="ARBA" id="ARBA00010441"/>
    </source>
</evidence>
<dbReference type="PANTHER" id="PTHR15362">
    <property type="entry name" value="PHOSPHATIDYLINOSITOL SYNTHASE"/>
    <property type="match status" value="1"/>
</dbReference>
<evidence type="ECO:0000256" key="7">
    <source>
        <dbReference type="ARBA" id="ARBA00022679"/>
    </source>
</evidence>
<evidence type="ECO:0000256" key="14">
    <source>
        <dbReference type="ARBA" id="ARBA00023209"/>
    </source>
</evidence>
<keyword evidence="10" id="KW-0460">Magnesium</keyword>
<keyword evidence="9" id="KW-0479">Metal-binding</keyword>
<gene>
    <name evidence="19" type="ORF">Cvel_29769</name>
</gene>
<keyword evidence="7 16" id="KW-0808">Transferase</keyword>
<keyword evidence="15 16" id="KW-1208">Phospholipid metabolism</keyword>
<organism evidence="19">
    <name type="scientific">Chromera velia CCMP2878</name>
    <dbReference type="NCBI Taxonomy" id="1169474"/>
    <lineage>
        <taxon>Eukaryota</taxon>
        <taxon>Sar</taxon>
        <taxon>Alveolata</taxon>
        <taxon>Colpodellida</taxon>
        <taxon>Chromeraceae</taxon>
        <taxon>Chromera</taxon>
    </lineage>
</organism>
<keyword evidence="12 16" id="KW-0443">Lipid metabolism</keyword>
<evidence type="ECO:0000313" key="19">
    <source>
        <dbReference type="EMBL" id="CEM46073.1"/>
    </source>
</evidence>
<evidence type="ECO:0000256" key="3">
    <source>
        <dbReference type="ARBA" id="ARBA00004141"/>
    </source>
</evidence>
<dbReference type="PROSITE" id="PS00379">
    <property type="entry name" value="CDP_ALCOHOL_P_TRANSF"/>
    <property type="match status" value="1"/>
</dbReference>
<evidence type="ECO:0000256" key="16">
    <source>
        <dbReference type="PIRNR" id="PIRNR000848"/>
    </source>
</evidence>
<protein>
    <recommendedName>
        <fullName evidence="5 16">CDP-diacylglycerol--inositol 3-phosphatidyltransferase</fullName>
        <ecNumber evidence="5 16">2.7.8.11</ecNumber>
    </recommendedName>
</protein>
<comment type="cofactor">
    <cofactor evidence="1">
        <name>Mn(2+)</name>
        <dbReference type="ChEBI" id="CHEBI:29035"/>
    </cofactor>
</comment>
<comment type="subcellular location">
    <subcellularLocation>
        <location evidence="3">Membrane</location>
        <topology evidence="3">Multi-pass membrane protein</topology>
    </subcellularLocation>
</comment>